<dbReference type="Proteomes" id="UP000792457">
    <property type="component" value="Unassembled WGS sequence"/>
</dbReference>
<keyword evidence="2" id="KW-1185">Reference proteome</keyword>
<sequence length="244" mass="27945">MVGGICRSTPPTAPETPFCSCSSLATRTIVWALLASFTRRDFLTLIKNIQPRTSKTTMRKNVIIPKLVAVLHMCLLISPLFNEFETERACGSIKANSQNEVPDVVTVHWDGKLLPALDVPKSKEGHFPIVILYVIKEELIAVPRLESSSGSRQVQAVWNVIVDWNLEDKVQFFVVYYGFKYKLYQWCLIFEVKISQVTTNHDIPLFKKFQHNWKSIDPDKIQCYKENLALHLTVSEIDSLLELY</sequence>
<accession>A0A8K0KKE1</accession>
<organism evidence="1 2">
    <name type="scientific">Ladona fulva</name>
    <name type="common">Scarce chaser dragonfly</name>
    <name type="synonym">Libellula fulva</name>
    <dbReference type="NCBI Taxonomy" id="123851"/>
    <lineage>
        <taxon>Eukaryota</taxon>
        <taxon>Metazoa</taxon>
        <taxon>Ecdysozoa</taxon>
        <taxon>Arthropoda</taxon>
        <taxon>Hexapoda</taxon>
        <taxon>Insecta</taxon>
        <taxon>Pterygota</taxon>
        <taxon>Palaeoptera</taxon>
        <taxon>Odonata</taxon>
        <taxon>Epiprocta</taxon>
        <taxon>Anisoptera</taxon>
        <taxon>Libelluloidea</taxon>
        <taxon>Libellulidae</taxon>
        <taxon>Ladona</taxon>
    </lineage>
</organism>
<proteinExistence type="predicted"/>
<evidence type="ECO:0000313" key="1">
    <source>
        <dbReference type="EMBL" id="KAG8235904.1"/>
    </source>
</evidence>
<reference evidence="1" key="1">
    <citation type="submission" date="2013-04" db="EMBL/GenBank/DDBJ databases">
        <authorList>
            <person name="Qu J."/>
            <person name="Murali S.C."/>
            <person name="Bandaranaike D."/>
            <person name="Bellair M."/>
            <person name="Blankenburg K."/>
            <person name="Chao H."/>
            <person name="Dinh H."/>
            <person name="Doddapaneni H."/>
            <person name="Downs B."/>
            <person name="Dugan-Rocha S."/>
            <person name="Elkadiri S."/>
            <person name="Gnanaolivu R.D."/>
            <person name="Hernandez B."/>
            <person name="Javaid M."/>
            <person name="Jayaseelan J.C."/>
            <person name="Lee S."/>
            <person name="Li M."/>
            <person name="Ming W."/>
            <person name="Munidasa M."/>
            <person name="Muniz J."/>
            <person name="Nguyen L."/>
            <person name="Ongeri F."/>
            <person name="Osuji N."/>
            <person name="Pu L.-L."/>
            <person name="Puazo M."/>
            <person name="Qu C."/>
            <person name="Quiroz J."/>
            <person name="Raj R."/>
            <person name="Weissenberger G."/>
            <person name="Xin Y."/>
            <person name="Zou X."/>
            <person name="Han Y."/>
            <person name="Richards S."/>
            <person name="Worley K."/>
            <person name="Muzny D."/>
            <person name="Gibbs R."/>
        </authorList>
    </citation>
    <scope>NUCLEOTIDE SEQUENCE</scope>
    <source>
        <strain evidence="1">Sampled in the wild</strain>
    </source>
</reference>
<evidence type="ECO:0000313" key="2">
    <source>
        <dbReference type="Proteomes" id="UP000792457"/>
    </source>
</evidence>
<dbReference type="AlphaFoldDB" id="A0A8K0KKE1"/>
<reference evidence="1" key="2">
    <citation type="submission" date="2017-10" db="EMBL/GenBank/DDBJ databases">
        <title>Ladona fulva Genome sequencing and assembly.</title>
        <authorList>
            <person name="Murali S."/>
            <person name="Richards S."/>
            <person name="Bandaranaike D."/>
            <person name="Bellair M."/>
            <person name="Blankenburg K."/>
            <person name="Chao H."/>
            <person name="Dinh H."/>
            <person name="Doddapaneni H."/>
            <person name="Dugan-Rocha S."/>
            <person name="Elkadiri S."/>
            <person name="Gnanaolivu R."/>
            <person name="Hernandez B."/>
            <person name="Skinner E."/>
            <person name="Javaid M."/>
            <person name="Lee S."/>
            <person name="Li M."/>
            <person name="Ming W."/>
            <person name="Munidasa M."/>
            <person name="Muniz J."/>
            <person name="Nguyen L."/>
            <person name="Hughes D."/>
            <person name="Osuji N."/>
            <person name="Pu L.-L."/>
            <person name="Puazo M."/>
            <person name="Qu C."/>
            <person name="Quiroz J."/>
            <person name="Raj R."/>
            <person name="Weissenberger G."/>
            <person name="Xin Y."/>
            <person name="Zou X."/>
            <person name="Han Y."/>
            <person name="Worley K."/>
            <person name="Muzny D."/>
            <person name="Gibbs R."/>
        </authorList>
    </citation>
    <scope>NUCLEOTIDE SEQUENCE</scope>
    <source>
        <strain evidence="1">Sampled in the wild</strain>
    </source>
</reference>
<comment type="caution">
    <text evidence="1">The sequence shown here is derived from an EMBL/GenBank/DDBJ whole genome shotgun (WGS) entry which is preliminary data.</text>
</comment>
<protein>
    <submittedName>
        <fullName evidence="1">Uncharacterized protein</fullName>
    </submittedName>
</protein>
<dbReference type="EMBL" id="KZ308964">
    <property type="protein sequence ID" value="KAG8235904.1"/>
    <property type="molecule type" value="Genomic_DNA"/>
</dbReference>
<dbReference type="OrthoDB" id="8053568at2759"/>
<gene>
    <name evidence="1" type="ORF">J437_LFUL010134</name>
</gene>
<name>A0A8K0KKE1_LADFU</name>